<dbReference type="Proteomes" id="UP000224006">
    <property type="component" value="Chromosome VIII"/>
</dbReference>
<feature type="compositionally biased region" description="Basic and acidic residues" evidence="1">
    <location>
        <begin position="391"/>
        <end position="400"/>
    </location>
</feature>
<name>A0A2A9MB57_BESBE</name>
<feature type="compositionally biased region" description="Basic and acidic residues" evidence="1">
    <location>
        <begin position="150"/>
        <end position="170"/>
    </location>
</feature>
<dbReference type="GeneID" id="40313291"/>
<dbReference type="RefSeq" id="XP_029217175.1">
    <property type="nucleotide sequence ID" value="XM_029366715.1"/>
</dbReference>
<feature type="compositionally biased region" description="Basic and acidic residues" evidence="1">
    <location>
        <begin position="361"/>
        <end position="372"/>
    </location>
</feature>
<protein>
    <submittedName>
        <fullName evidence="2">Uncharacterized protein</fullName>
    </submittedName>
</protein>
<sequence length="507" mass="54964">MGNVATNAHGAEGTPQHASHDCPSGCSGDQWHRSSFQPSSHGSDDTPQSSFSLPLTPAVVIQTCAAVRQAAECGHCLDATEEKVEAAPRNVVLDENFCPLAVDAGRPNKFLFITNTYYDRRWRHPTALHDCANTVGALQRLLAASPSPRSEGDERGGTDSSQDKATEGALRRDVTLENSSVCFAINRSKAQFQQEFGDFCRWIQPGDSVCVYYSGHATEVSVQPCLVTPARHGARSPPEKNRHHIKHGTVNVVDMVDMVAARSPRQVCFILDCAASFDMSHRCALPVAVGLPMIYEFVGDKTIIMQSLSPSVSLAADLLSHRTLTAEDCVKARARSKPQGREGERCTSGEDTASSSVTTADGHDLTRDRRASQWDSGDSGDCVSRQSAKGKGPEGGEPYDRSLSQDSHDTLPLAHIEVACEERPPTPYESFLTHAKRACTAEELASLPETWERCVQPCSNLSFCISMASRSLDGDIGLDFLRIAQVVASTMSRLTNNTQSFCCLTNM</sequence>
<organism evidence="2 3">
    <name type="scientific">Besnoitia besnoiti</name>
    <name type="common">Apicomplexan protozoan</name>
    <dbReference type="NCBI Taxonomy" id="94643"/>
    <lineage>
        <taxon>Eukaryota</taxon>
        <taxon>Sar</taxon>
        <taxon>Alveolata</taxon>
        <taxon>Apicomplexa</taxon>
        <taxon>Conoidasida</taxon>
        <taxon>Coccidia</taxon>
        <taxon>Eucoccidiorida</taxon>
        <taxon>Eimeriorina</taxon>
        <taxon>Sarcocystidae</taxon>
        <taxon>Besnoitia</taxon>
    </lineage>
</organism>
<dbReference type="VEuPathDB" id="ToxoDB:BESB_083650"/>
<dbReference type="Gene3D" id="3.40.50.1460">
    <property type="match status" value="1"/>
</dbReference>
<evidence type="ECO:0000313" key="2">
    <source>
        <dbReference type="EMBL" id="PFH33166.1"/>
    </source>
</evidence>
<feature type="region of interest" description="Disordered" evidence="1">
    <location>
        <begin position="145"/>
        <end position="170"/>
    </location>
</feature>
<feature type="compositionally biased region" description="Basic and acidic residues" evidence="1">
    <location>
        <begin position="339"/>
        <end position="348"/>
    </location>
</feature>
<evidence type="ECO:0000313" key="3">
    <source>
        <dbReference type="Proteomes" id="UP000224006"/>
    </source>
</evidence>
<proteinExistence type="predicted"/>
<dbReference type="AlphaFoldDB" id="A0A2A9MB57"/>
<feature type="region of interest" description="Disordered" evidence="1">
    <location>
        <begin position="1"/>
        <end position="26"/>
    </location>
</feature>
<feature type="compositionally biased region" description="Polar residues" evidence="1">
    <location>
        <begin position="349"/>
        <end position="359"/>
    </location>
</feature>
<dbReference type="KEGG" id="bbes:BESB_083650"/>
<evidence type="ECO:0000256" key="1">
    <source>
        <dbReference type="SAM" id="MobiDB-lite"/>
    </source>
</evidence>
<dbReference type="EMBL" id="NWUJ01000009">
    <property type="protein sequence ID" value="PFH33166.1"/>
    <property type="molecule type" value="Genomic_DNA"/>
</dbReference>
<reference evidence="2 3" key="1">
    <citation type="submission" date="2017-09" db="EMBL/GenBank/DDBJ databases">
        <title>Genome sequencing of Besnoitia besnoiti strain Bb-Ger1.</title>
        <authorList>
            <person name="Schares G."/>
            <person name="Venepally P."/>
            <person name="Lorenzi H.A."/>
        </authorList>
    </citation>
    <scope>NUCLEOTIDE SEQUENCE [LARGE SCALE GENOMIC DNA]</scope>
    <source>
        <strain evidence="2 3">Bb-Ger1</strain>
    </source>
</reference>
<accession>A0A2A9MB57</accession>
<comment type="caution">
    <text evidence="2">The sequence shown here is derived from an EMBL/GenBank/DDBJ whole genome shotgun (WGS) entry which is preliminary data.</text>
</comment>
<keyword evidence="3" id="KW-1185">Reference proteome</keyword>
<feature type="region of interest" description="Disordered" evidence="1">
    <location>
        <begin position="332"/>
        <end position="406"/>
    </location>
</feature>
<gene>
    <name evidence="2" type="ORF">BESB_083650</name>
</gene>